<evidence type="ECO:0000256" key="8">
    <source>
        <dbReference type="ARBA" id="ARBA00049229"/>
    </source>
</evidence>
<dbReference type="GO" id="GO:0046394">
    <property type="term" value="P:carboxylic acid biosynthetic process"/>
    <property type="evidence" value="ECO:0007669"/>
    <property type="project" value="UniProtKB-ARBA"/>
</dbReference>
<dbReference type="EMBL" id="JADIMF010000012">
    <property type="protein sequence ID" value="MBO8468290.1"/>
    <property type="molecule type" value="Genomic_DNA"/>
</dbReference>
<dbReference type="Pfam" id="PF01063">
    <property type="entry name" value="Aminotran_4"/>
    <property type="match status" value="1"/>
</dbReference>
<dbReference type="InterPro" id="IPR043132">
    <property type="entry name" value="BCAT-like_C"/>
</dbReference>
<dbReference type="InterPro" id="IPR043131">
    <property type="entry name" value="BCAT-like_N"/>
</dbReference>
<protein>
    <recommendedName>
        <fullName evidence="5">branched-chain-amino-acid transaminase</fullName>
        <ecNumber evidence="5">2.6.1.42</ecNumber>
    </recommendedName>
</protein>
<dbReference type="EC" id="2.6.1.42" evidence="5"/>
<evidence type="ECO:0000313" key="9">
    <source>
        <dbReference type="EMBL" id="MBO8468290.1"/>
    </source>
</evidence>
<organism evidence="9 10">
    <name type="scientific">Candidatus Ornithospirochaeta stercoravium</name>
    <dbReference type="NCBI Taxonomy" id="2840897"/>
    <lineage>
        <taxon>Bacteria</taxon>
        <taxon>Pseudomonadati</taxon>
        <taxon>Spirochaetota</taxon>
        <taxon>Spirochaetia</taxon>
        <taxon>Spirochaetales</taxon>
        <taxon>Spirochaetaceae</taxon>
        <taxon>Spirochaetaceae incertae sedis</taxon>
        <taxon>Candidatus Ornithospirochaeta</taxon>
    </lineage>
</organism>
<evidence type="ECO:0000256" key="1">
    <source>
        <dbReference type="ARBA" id="ARBA00004824"/>
    </source>
</evidence>
<evidence type="ECO:0000256" key="7">
    <source>
        <dbReference type="ARBA" id="ARBA00048798"/>
    </source>
</evidence>
<dbReference type="InterPro" id="IPR050571">
    <property type="entry name" value="Class-IV_PLP-Dep_Aminotrnsfr"/>
</dbReference>
<sequence length="266" mass="30058">MRSAIRNGKLVDESMAVLPVAYREVQYSFSVYESVRVENGRPVHLSDHLERLKASCRMINLEHPFTDDVITSSLEALIEHDNIVYAPCRILIVGGPEPLFFITYTAPESFPESYYENGVPAVLYYGERFLPEAKTSNLLMQYLAAEEAKRKGAFEALLVNRKGEVLEGVRSNVYGLYGNRIYTAADGSVLSGITRISVIKAAEHIGYEIVYTPPTDTNIHMFDSLFISSTPFGIIPISSVNGHEINHIGWDKIRKIHELEREWEKE</sequence>
<comment type="pathway">
    <text evidence="3">Amino-acid biosynthesis; L-leucine biosynthesis; L-leucine from 3-methyl-2-oxobutanoate: step 4/4.</text>
</comment>
<dbReference type="CDD" id="cd00449">
    <property type="entry name" value="PLPDE_IV"/>
    <property type="match status" value="1"/>
</dbReference>
<keyword evidence="9" id="KW-0808">Transferase</keyword>
<comment type="catalytic activity">
    <reaction evidence="6">
        <text>L-valine + 2-oxoglutarate = 3-methyl-2-oxobutanoate + L-glutamate</text>
        <dbReference type="Rhea" id="RHEA:24813"/>
        <dbReference type="ChEBI" id="CHEBI:11851"/>
        <dbReference type="ChEBI" id="CHEBI:16810"/>
        <dbReference type="ChEBI" id="CHEBI:29985"/>
        <dbReference type="ChEBI" id="CHEBI:57762"/>
        <dbReference type="EC" id="2.6.1.42"/>
    </reaction>
</comment>
<reference evidence="9" key="2">
    <citation type="journal article" date="2021" name="PeerJ">
        <title>Extensive microbial diversity within the chicken gut microbiome revealed by metagenomics and culture.</title>
        <authorList>
            <person name="Gilroy R."/>
            <person name="Ravi A."/>
            <person name="Getino M."/>
            <person name="Pursley I."/>
            <person name="Horton D.L."/>
            <person name="Alikhan N.F."/>
            <person name="Baker D."/>
            <person name="Gharbi K."/>
            <person name="Hall N."/>
            <person name="Watson M."/>
            <person name="Adriaenssens E.M."/>
            <person name="Foster-Nyarko E."/>
            <person name="Jarju S."/>
            <person name="Secka A."/>
            <person name="Antonio M."/>
            <person name="Oren A."/>
            <person name="Chaudhuri R.R."/>
            <person name="La Ragione R."/>
            <person name="Hildebrand F."/>
            <person name="Pallen M.J."/>
        </authorList>
    </citation>
    <scope>NUCLEOTIDE SEQUENCE</scope>
    <source>
        <strain evidence="9">14700</strain>
    </source>
</reference>
<name>A0A9D9NCP8_9SPIO</name>
<comment type="pathway">
    <text evidence="2">Amino-acid biosynthesis; L-valine biosynthesis; L-valine from pyruvate: step 4/4.</text>
</comment>
<dbReference type="InterPro" id="IPR001544">
    <property type="entry name" value="Aminotrans_IV"/>
</dbReference>
<dbReference type="Proteomes" id="UP000810292">
    <property type="component" value="Unassembled WGS sequence"/>
</dbReference>
<dbReference type="PANTHER" id="PTHR42743:SF11">
    <property type="entry name" value="AMINODEOXYCHORISMATE LYASE"/>
    <property type="match status" value="1"/>
</dbReference>
<evidence type="ECO:0000256" key="5">
    <source>
        <dbReference type="ARBA" id="ARBA00013053"/>
    </source>
</evidence>
<dbReference type="InterPro" id="IPR036038">
    <property type="entry name" value="Aminotransferase-like"/>
</dbReference>
<dbReference type="GO" id="GO:0004084">
    <property type="term" value="F:branched-chain-amino-acid transaminase activity"/>
    <property type="evidence" value="ECO:0007669"/>
    <property type="project" value="UniProtKB-EC"/>
</dbReference>
<dbReference type="Gene3D" id="3.20.10.10">
    <property type="entry name" value="D-amino Acid Aminotransferase, subunit A, domain 2"/>
    <property type="match status" value="1"/>
</dbReference>
<comment type="pathway">
    <text evidence="1">Amino-acid biosynthesis; L-isoleucine biosynthesis; L-isoleucine from 2-oxobutanoate: step 4/4.</text>
</comment>
<proteinExistence type="inferred from homology"/>
<evidence type="ECO:0000256" key="3">
    <source>
        <dbReference type="ARBA" id="ARBA00005072"/>
    </source>
</evidence>
<evidence type="ECO:0000256" key="4">
    <source>
        <dbReference type="ARBA" id="ARBA00009320"/>
    </source>
</evidence>
<gene>
    <name evidence="9" type="ORF">IAA72_00710</name>
</gene>
<evidence type="ECO:0000256" key="2">
    <source>
        <dbReference type="ARBA" id="ARBA00004931"/>
    </source>
</evidence>
<dbReference type="GO" id="GO:0005829">
    <property type="term" value="C:cytosol"/>
    <property type="evidence" value="ECO:0007669"/>
    <property type="project" value="TreeGrafter"/>
</dbReference>
<dbReference type="Gene3D" id="3.30.470.10">
    <property type="match status" value="1"/>
</dbReference>
<comment type="similarity">
    <text evidence="4">Belongs to the class-IV pyridoxal-phosphate-dependent aminotransferase family.</text>
</comment>
<dbReference type="PANTHER" id="PTHR42743">
    <property type="entry name" value="AMINO-ACID AMINOTRANSFERASE"/>
    <property type="match status" value="1"/>
</dbReference>
<reference evidence="9" key="1">
    <citation type="submission" date="2020-10" db="EMBL/GenBank/DDBJ databases">
        <authorList>
            <person name="Gilroy R."/>
        </authorList>
    </citation>
    <scope>NUCLEOTIDE SEQUENCE</scope>
    <source>
        <strain evidence="9">14700</strain>
    </source>
</reference>
<comment type="caution">
    <text evidence="9">The sequence shown here is derived from an EMBL/GenBank/DDBJ whole genome shotgun (WGS) entry which is preliminary data.</text>
</comment>
<evidence type="ECO:0000313" key="10">
    <source>
        <dbReference type="Proteomes" id="UP000810292"/>
    </source>
</evidence>
<dbReference type="AlphaFoldDB" id="A0A9D9NCP8"/>
<evidence type="ECO:0000256" key="6">
    <source>
        <dbReference type="ARBA" id="ARBA00048212"/>
    </source>
</evidence>
<accession>A0A9D9NCP8</accession>
<dbReference type="SUPFAM" id="SSF56752">
    <property type="entry name" value="D-aminoacid aminotransferase-like PLP-dependent enzymes"/>
    <property type="match status" value="1"/>
</dbReference>
<comment type="catalytic activity">
    <reaction evidence="7">
        <text>L-isoleucine + 2-oxoglutarate = (S)-3-methyl-2-oxopentanoate + L-glutamate</text>
        <dbReference type="Rhea" id="RHEA:24801"/>
        <dbReference type="ChEBI" id="CHEBI:16810"/>
        <dbReference type="ChEBI" id="CHEBI:29985"/>
        <dbReference type="ChEBI" id="CHEBI:35146"/>
        <dbReference type="ChEBI" id="CHEBI:58045"/>
        <dbReference type="EC" id="2.6.1.42"/>
    </reaction>
</comment>
<keyword evidence="9" id="KW-0032">Aminotransferase</keyword>
<comment type="catalytic activity">
    <reaction evidence="8">
        <text>L-leucine + 2-oxoglutarate = 4-methyl-2-oxopentanoate + L-glutamate</text>
        <dbReference type="Rhea" id="RHEA:18321"/>
        <dbReference type="ChEBI" id="CHEBI:16810"/>
        <dbReference type="ChEBI" id="CHEBI:17865"/>
        <dbReference type="ChEBI" id="CHEBI:29985"/>
        <dbReference type="ChEBI" id="CHEBI:57427"/>
        <dbReference type="EC" id="2.6.1.42"/>
    </reaction>
</comment>